<dbReference type="RefSeq" id="WP_279649013.1">
    <property type="nucleotide sequence ID" value="NZ_JAOCDG010000003.1"/>
</dbReference>
<proteinExistence type="predicted"/>
<gene>
    <name evidence="1" type="ORF">N5D09_03005</name>
</gene>
<dbReference type="Proteomes" id="UP001161139">
    <property type="component" value="Unassembled WGS sequence"/>
</dbReference>
<comment type="caution">
    <text evidence="1">The sequence shown here is derived from an EMBL/GenBank/DDBJ whole genome shotgun (WGS) entry which is preliminary data.</text>
</comment>
<evidence type="ECO:0000313" key="2">
    <source>
        <dbReference type="Proteomes" id="UP001161139"/>
    </source>
</evidence>
<organism evidence="1 2">
    <name type="scientific">Stutzerimonas stutzeri</name>
    <name type="common">Pseudomonas stutzeri</name>
    <dbReference type="NCBI Taxonomy" id="316"/>
    <lineage>
        <taxon>Bacteria</taxon>
        <taxon>Pseudomonadati</taxon>
        <taxon>Pseudomonadota</taxon>
        <taxon>Gammaproteobacteria</taxon>
        <taxon>Pseudomonadales</taxon>
        <taxon>Pseudomonadaceae</taxon>
        <taxon>Stutzerimonas</taxon>
    </lineage>
</organism>
<evidence type="ECO:0000313" key="1">
    <source>
        <dbReference type="EMBL" id="MDH0687056.1"/>
    </source>
</evidence>
<accession>A0ABD4XWI5</accession>
<dbReference type="AlphaFoldDB" id="A0ABD4XWI5"/>
<name>A0ABD4XWI5_STUST</name>
<dbReference type="EMBL" id="JAOCDG010000003">
    <property type="protein sequence ID" value="MDH0687056.1"/>
    <property type="molecule type" value="Genomic_DNA"/>
</dbReference>
<reference evidence="1" key="1">
    <citation type="submission" date="2022-09" db="EMBL/GenBank/DDBJ databases">
        <title>Intensive care unit water sources are persistently colonized with multi-drug resistant bacteria and are the site of extensive horizontal gene transfer of antibiotic resistance genes.</title>
        <authorList>
            <person name="Diorio-Toth L."/>
        </authorList>
    </citation>
    <scope>NUCLEOTIDE SEQUENCE</scope>
    <source>
        <strain evidence="1">GD03864</strain>
    </source>
</reference>
<protein>
    <submittedName>
        <fullName evidence="1">Uncharacterized protein</fullName>
    </submittedName>
</protein>
<sequence length="113" mass="12736">MSDVRYREAYEAAAAQIPADEPLPSFEEMIESLQALLDADGHDEGVRQLLAFQNFEAFFTWFDTVTAFDQMDTDQSADDHKPLLQIAFDALVEQYQAEADQPYQPDPAPAYGL</sequence>